<dbReference type="Proteomes" id="UP000178743">
    <property type="component" value="Unassembled WGS sequence"/>
</dbReference>
<dbReference type="PANTHER" id="PTHR45947:SF3">
    <property type="entry name" value="SULFOQUINOVOSYL TRANSFERASE SQD2"/>
    <property type="match status" value="1"/>
</dbReference>
<dbReference type="SUPFAM" id="SSF53756">
    <property type="entry name" value="UDP-Glycosyltransferase/glycogen phosphorylase"/>
    <property type="match status" value="1"/>
</dbReference>
<evidence type="ECO:0000313" key="5">
    <source>
        <dbReference type="Proteomes" id="UP000178743"/>
    </source>
</evidence>
<dbReference type="Pfam" id="PF00534">
    <property type="entry name" value="Glycos_transf_1"/>
    <property type="match status" value="1"/>
</dbReference>
<reference evidence="4 5" key="1">
    <citation type="journal article" date="2016" name="Nat. Commun.">
        <title>Thousands of microbial genomes shed light on interconnected biogeochemical processes in an aquifer system.</title>
        <authorList>
            <person name="Anantharaman K."/>
            <person name="Brown C.T."/>
            <person name="Hug L.A."/>
            <person name="Sharon I."/>
            <person name="Castelle C.J."/>
            <person name="Probst A.J."/>
            <person name="Thomas B.C."/>
            <person name="Singh A."/>
            <person name="Wilkins M.J."/>
            <person name="Karaoz U."/>
            <person name="Brodie E.L."/>
            <person name="Williams K.H."/>
            <person name="Hubbard S.S."/>
            <person name="Banfield J.F."/>
        </authorList>
    </citation>
    <scope>NUCLEOTIDE SEQUENCE [LARGE SCALE GENOMIC DNA]</scope>
</reference>
<dbReference type="Gene3D" id="3.40.50.2000">
    <property type="entry name" value="Glycogen Phosphorylase B"/>
    <property type="match status" value="2"/>
</dbReference>
<dbReference type="Pfam" id="PF13579">
    <property type="entry name" value="Glyco_trans_4_4"/>
    <property type="match status" value="1"/>
</dbReference>
<gene>
    <name evidence="4" type="ORF">A3C05_05010</name>
</gene>
<dbReference type="InterPro" id="IPR028098">
    <property type="entry name" value="Glyco_trans_4-like_N"/>
</dbReference>
<protein>
    <recommendedName>
        <fullName evidence="6">Glycosyl transferase family 1 domain-containing protein</fullName>
    </recommendedName>
</protein>
<feature type="domain" description="Glycosyl transferase family 1" evidence="2">
    <location>
        <begin position="174"/>
        <end position="326"/>
    </location>
</feature>
<accession>A0A1F5WB01</accession>
<keyword evidence="1" id="KW-0812">Transmembrane</keyword>
<evidence type="ECO:0000313" key="4">
    <source>
        <dbReference type="EMBL" id="OGF72813.1"/>
    </source>
</evidence>
<evidence type="ECO:0000259" key="2">
    <source>
        <dbReference type="Pfam" id="PF00534"/>
    </source>
</evidence>
<keyword evidence="1" id="KW-1133">Transmembrane helix</keyword>
<evidence type="ECO:0000259" key="3">
    <source>
        <dbReference type="Pfam" id="PF13579"/>
    </source>
</evidence>
<proteinExistence type="predicted"/>
<dbReference type="GO" id="GO:0016757">
    <property type="term" value="F:glycosyltransferase activity"/>
    <property type="evidence" value="ECO:0007669"/>
    <property type="project" value="InterPro"/>
</dbReference>
<dbReference type="InterPro" id="IPR050194">
    <property type="entry name" value="Glycosyltransferase_grp1"/>
</dbReference>
<evidence type="ECO:0000256" key="1">
    <source>
        <dbReference type="SAM" id="Phobius"/>
    </source>
</evidence>
<evidence type="ECO:0008006" key="6">
    <source>
        <dbReference type="Google" id="ProtNLM"/>
    </source>
</evidence>
<comment type="caution">
    <text evidence="4">The sequence shown here is derived from an EMBL/GenBank/DDBJ whole genome shotgun (WGS) entry which is preliminary data.</text>
</comment>
<feature type="domain" description="Glycosyltransferase subfamily 4-like N-terminal" evidence="3">
    <location>
        <begin position="51"/>
        <end position="155"/>
    </location>
</feature>
<organism evidence="4 5">
    <name type="scientific">Candidatus Giovannonibacteria bacterium RIFCSPHIGHO2_02_FULL_45_40</name>
    <dbReference type="NCBI Taxonomy" id="1798337"/>
    <lineage>
        <taxon>Bacteria</taxon>
        <taxon>Candidatus Giovannoniibacteriota</taxon>
    </lineage>
</organism>
<feature type="transmembrane region" description="Helical" evidence="1">
    <location>
        <begin position="37"/>
        <end position="58"/>
    </location>
</feature>
<dbReference type="AlphaFoldDB" id="A0A1F5WB01"/>
<dbReference type="PANTHER" id="PTHR45947">
    <property type="entry name" value="SULFOQUINOVOSYL TRANSFERASE SQD2"/>
    <property type="match status" value="1"/>
</dbReference>
<sequence length="364" mass="41118">MSKSYNYAMRVLMISGDPGVLDPKSETGKRTEEYRQVFGTLDVLLCYGNIFRFISGFFRGLKLMRRRYDIITAQGVEHSLLAWIFSKLFYMPWQMQIHADIFSPYFVRSSASNKMRVLLAKFLIPRADCIRVVSERIKSSLTAYGVRHTAINVLPIFVDTEKIRTAPIKTDLHKKYPGRFIILMASRITREKNIGLAIEAMQGEKRRDSISPLGGGSQNPLLLIVGDGPEKQNLEFRIKNLELEENVKFAPYTEDLASYYKTCDLFLLTSNYEGYGRTLVEAAAVGAKIISSDVGIAPKILEPENIFKVGDKKDLADKLLVALAGPPRLASGEAGQVKPPRPISIQTKDEYLRLYKKSFEICQI</sequence>
<dbReference type="InterPro" id="IPR001296">
    <property type="entry name" value="Glyco_trans_1"/>
</dbReference>
<keyword evidence="1" id="KW-0472">Membrane</keyword>
<name>A0A1F5WB01_9BACT</name>
<dbReference type="EMBL" id="MFHP01000009">
    <property type="protein sequence ID" value="OGF72813.1"/>
    <property type="molecule type" value="Genomic_DNA"/>
</dbReference>